<evidence type="ECO:0000259" key="12">
    <source>
        <dbReference type="Pfam" id="PF13609"/>
    </source>
</evidence>
<evidence type="ECO:0000256" key="3">
    <source>
        <dbReference type="ARBA" id="ARBA00022448"/>
    </source>
</evidence>
<feature type="chain" id="PRO_5030927846" evidence="11">
    <location>
        <begin position="21"/>
        <end position="330"/>
    </location>
</feature>
<dbReference type="InterPro" id="IPR050298">
    <property type="entry name" value="Gram-neg_bact_OMP"/>
</dbReference>
<keyword evidence="14" id="KW-1185">Reference proteome</keyword>
<dbReference type="InterPro" id="IPR002299">
    <property type="entry name" value="Porin_Neis"/>
</dbReference>
<dbReference type="InterPro" id="IPR023614">
    <property type="entry name" value="Porin_dom_sf"/>
</dbReference>
<protein>
    <submittedName>
        <fullName evidence="13">Porin</fullName>
    </submittedName>
</protein>
<evidence type="ECO:0000256" key="9">
    <source>
        <dbReference type="ARBA" id="ARBA00023136"/>
    </source>
</evidence>
<comment type="subcellular location">
    <subcellularLocation>
        <location evidence="1">Cell outer membrane</location>
        <topology evidence="1">Multi-pass membrane protein</topology>
    </subcellularLocation>
</comment>
<accession>A0A7W2EVM0</accession>
<evidence type="ECO:0000256" key="1">
    <source>
        <dbReference type="ARBA" id="ARBA00004571"/>
    </source>
</evidence>
<organism evidence="13 14">
    <name type="scientific">Rugamonas brunnea</name>
    <dbReference type="NCBI Taxonomy" id="2758569"/>
    <lineage>
        <taxon>Bacteria</taxon>
        <taxon>Pseudomonadati</taxon>
        <taxon>Pseudomonadota</taxon>
        <taxon>Betaproteobacteria</taxon>
        <taxon>Burkholderiales</taxon>
        <taxon>Oxalobacteraceae</taxon>
        <taxon>Telluria group</taxon>
        <taxon>Rugamonas</taxon>
    </lineage>
</organism>
<dbReference type="CDD" id="cd00342">
    <property type="entry name" value="gram_neg_porins"/>
    <property type="match status" value="1"/>
</dbReference>
<dbReference type="Pfam" id="PF13609">
    <property type="entry name" value="Porin_4"/>
    <property type="match status" value="1"/>
</dbReference>
<dbReference type="Proteomes" id="UP000534388">
    <property type="component" value="Unassembled WGS sequence"/>
</dbReference>
<feature type="signal peptide" evidence="11">
    <location>
        <begin position="1"/>
        <end position="20"/>
    </location>
</feature>
<keyword evidence="5" id="KW-0812">Transmembrane</keyword>
<evidence type="ECO:0000256" key="10">
    <source>
        <dbReference type="ARBA" id="ARBA00023237"/>
    </source>
</evidence>
<comment type="subunit">
    <text evidence="2">Homotrimer.</text>
</comment>
<sequence>MKSHTTCLALIGCLCGVASAQSNVTIYGIADAGIVRETGGAAGSVSRVSSGVGSGSRLGFKGKEDLGDGLSAFFQLENGYNIDTGSAGQGGLLFGRQAFVGLSGKYGAISLGRQYSPLYTTLRDVVDPFESGLAGNVNNIIPGNTRVDNMVEYKTPRYAGFAADVAYGAGEAAGDSARNRTLGAALSYADGPLNVTLTNHIKENADASDSARYSLVVAKYKVGAFSVDFAHGVTHGLAGARSKDDVLGGTWSTGPHTVLASYIRHDDQTAANKDAHQWAVAYLYGLSKRTDLYLSYGHIDNRNGAAYTVGNGTDTGTGNTGTDIGIRHRF</sequence>
<dbReference type="PANTHER" id="PTHR34501">
    <property type="entry name" value="PROTEIN YDDL-RELATED"/>
    <property type="match status" value="1"/>
</dbReference>
<keyword evidence="3" id="KW-0813">Transport</keyword>
<dbReference type="AlphaFoldDB" id="A0A7W2EVM0"/>
<keyword evidence="10" id="KW-0998">Cell outer membrane</keyword>
<keyword evidence="7" id="KW-0406">Ion transport</keyword>
<keyword evidence="9" id="KW-0472">Membrane</keyword>
<reference evidence="13 14" key="1">
    <citation type="submission" date="2020-07" db="EMBL/GenBank/DDBJ databases">
        <title>Novel species isolated from subtropical streams in China.</title>
        <authorList>
            <person name="Lu H."/>
        </authorList>
    </citation>
    <scope>NUCLEOTIDE SEQUENCE [LARGE SCALE GENOMIC DNA]</scope>
    <source>
        <strain evidence="13 14">LX20W</strain>
    </source>
</reference>
<evidence type="ECO:0000256" key="5">
    <source>
        <dbReference type="ARBA" id="ARBA00022692"/>
    </source>
</evidence>
<evidence type="ECO:0000256" key="11">
    <source>
        <dbReference type="SAM" id="SignalP"/>
    </source>
</evidence>
<dbReference type="Gene3D" id="2.40.160.10">
    <property type="entry name" value="Porin"/>
    <property type="match status" value="1"/>
</dbReference>
<evidence type="ECO:0000313" key="14">
    <source>
        <dbReference type="Proteomes" id="UP000534388"/>
    </source>
</evidence>
<evidence type="ECO:0000256" key="2">
    <source>
        <dbReference type="ARBA" id="ARBA00011233"/>
    </source>
</evidence>
<dbReference type="PRINTS" id="PR00182">
    <property type="entry name" value="ECOLNEIPORIN"/>
</dbReference>
<evidence type="ECO:0000256" key="6">
    <source>
        <dbReference type="ARBA" id="ARBA00022729"/>
    </source>
</evidence>
<proteinExistence type="predicted"/>
<dbReference type="RefSeq" id="WP_182165881.1">
    <property type="nucleotide sequence ID" value="NZ_JACEZT010000015.1"/>
</dbReference>
<keyword evidence="4" id="KW-1134">Transmembrane beta strand</keyword>
<dbReference type="SUPFAM" id="SSF56935">
    <property type="entry name" value="Porins"/>
    <property type="match status" value="1"/>
</dbReference>
<dbReference type="EMBL" id="JACEZT010000015">
    <property type="protein sequence ID" value="MBA5639400.1"/>
    <property type="molecule type" value="Genomic_DNA"/>
</dbReference>
<dbReference type="GO" id="GO:0015288">
    <property type="term" value="F:porin activity"/>
    <property type="evidence" value="ECO:0007669"/>
    <property type="project" value="UniProtKB-KW"/>
</dbReference>
<dbReference type="PRINTS" id="PR00184">
    <property type="entry name" value="NEISSPPORIN"/>
</dbReference>
<evidence type="ECO:0000256" key="4">
    <source>
        <dbReference type="ARBA" id="ARBA00022452"/>
    </source>
</evidence>
<evidence type="ECO:0000313" key="13">
    <source>
        <dbReference type="EMBL" id="MBA5639400.1"/>
    </source>
</evidence>
<dbReference type="InterPro" id="IPR001702">
    <property type="entry name" value="Porin_Gram-ve"/>
</dbReference>
<evidence type="ECO:0000256" key="7">
    <source>
        <dbReference type="ARBA" id="ARBA00023065"/>
    </source>
</evidence>
<dbReference type="GO" id="GO:0046930">
    <property type="term" value="C:pore complex"/>
    <property type="evidence" value="ECO:0007669"/>
    <property type="project" value="UniProtKB-KW"/>
</dbReference>
<comment type="caution">
    <text evidence="13">The sequence shown here is derived from an EMBL/GenBank/DDBJ whole genome shotgun (WGS) entry which is preliminary data.</text>
</comment>
<evidence type="ECO:0000256" key="8">
    <source>
        <dbReference type="ARBA" id="ARBA00023114"/>
    </source>
</evidence>
<keyword evidence="6 11" id="KW-0732">Signal</keyword>
<dbReference type="GO" id="GO:0009279">
    <property type="term" value="C:cell outer membrane"/>
    <property type="evidence" value="ECO:0007669"/>
    <property type="project" value="UniProtKB-SubCell"/>
</dbReference>
<dbReference type="PANTHER" id="PTHR34501:SF9">
    <property type="entry name" value="MAJOR OUTER MEMBRANE PROTEIN P.IA"/>
    <property type="match status" value="1"/>
</dbReference>
<feature type="domain" description="Porin" evidence="12">
    <location>
        <begin position="9"/>
        <end position="303"/>
    </location>
</feature>
<gene>
    <name evidence="13" type="ORF">H3H37_20255</name>
</gene>
<keyword evidence="8" id="KW-0626">Porin</keyword>
<name>A0A7W2EVM0_9BURK</name>
<dbReference type="GO" id="GO:0034220">
    <property type="term" value="P:monoatomic ion transmembrane transport"/>
    <property type="evidence" value="ECO:0007669"/>
    <property type="project" value="InterPro"/>
</dbReference>
<dbReference type="InterPro" id="IPR033900">
    <property type="entry name" value="Gram_neg_porin_domain"/>
</dbReference>